<dbReference type="AlphaFoldDB" id="A0A2H0WNB1"/>
<evidence type="ECO:0000313" key="1">
    <source>
        <dbReference type="EMBL" id="PIS14105.1"/>
    </source>
</evidence>
<proteinExistence type="predicted"/>
<sequence length="109" mass="12353">MAVERLTIIREVAPDFYKDGVEFLRMLREEQKCPVCQTGKVVSASGFSGGTNNRCNHPGCGMTYKYPEYPARPHIPDFPENVYRFGWEISLARARLAKKQAETAQKQGI</sequence>
<protein>
    <submittedName>
        <fullName evidence="1">Uncharacterized protein</fullName>
    </submittedName>
</protein>
<dbReference type="EMBL" id="PEZJ01000008">
    <property type="protein sequence ID" value="PIS14105.1"/>
    <property type="molecule type" value="Genomic_DNA"/>
</dbReference>
<accession>A0A2H0WNB1</accession>
<dbReference type="Proteomes" id="UP000230033">
    <property type="component" value="Unassembled WGS sequence"/>
</dbReference>
<evidence type="ECO:0000313" key="2">
    <source>
        <dbReference type="Proteomes" id="UP000230033"/>
    </source>
</evidence>
<gene>
    <name evidence="1" type="ORF">COT65_00585</name>
</gene>
<organism evidence="1 2">
    <name type="scientific">Candidatus Shapirobacteria bacterium CG09_land_8_20_14_0_10_47_13</name>
    <dbReference type="NCBI Taxonomy" id="1974481"/>
    <lineage>
        <taxon>Bacteria</taxon>
        <taxon>Candidatus Shapironibacteriota</taxon>
    </lineage>
</organism>
<comment type="caution">
    <text evidence="1">The sequence shown here is derived from an EMBL/GenBank/DDBJ whole genome shotgun (WGS) entry which is preliminary data.</text>
</comment>
<reference evidence="2" key="1">
    <citation type="submission" date="2017-09" db="EMBL/GenBank/DDBJ databases">
        <title>Depth-based differentiation of microbial function through sediment-hosted aquifers and enrichment of novel symbionts in the deep terrestrial subsurface.</title>
        <authorList>
            <person name="Probst A.J."/>
            <person name="Ladd B."/>
            <person name="Jarett J.K."/>
            <person name="Geller-Mcgrath D.E."/>
            <person name="Sieber C.M.K."/>
            <person name="Emerson J.B."/>
            <person name="Anantharaman K."/>
            <person name="Thomas B.C."/>
            <person name="Malmstrom R."/>
            <person name="Stieglmeier M."/>
            <person name="Klingl A."/>
            <person name="Woyke T."/>
            <person name="Ryan C.M."/>
            <person name="Banfield J.F."/>
        </authorList>
    </citation>
    <scope>NUCLEOTIDE SEQUENCE [LARGE SCALE GENOMIC DNA]</scope>
</reference>
<name>A0A2H0WNB1_9BACT</name>